<reference evidence="2 3" key="1">
    <citation type="submission" date="2020-02" db="EMBL/GenBank/DDBJ databases">
        <authorList>
            <person name="Ma Q."/>
            <person name="Huang Y."/>
            <person name="Song X."/>
            <person name="Pei D."/>
        </authorList>
    </citation>
    <scope>NUCLEOTIDE SEQUENCE [LARGE SCALE GENOMIC DNA]</scope>
    <source>
        <strain evidence="2">Sxm20200214</strain>
        <tissue evidence="2">Leaf</tissue>
    </source>
</reference>
<name>A0A8X7TJ57_BRACI</name>
<evidence type="ECO:0000256" key="1">
    <source>
        <dbReference type="SAM" id="MobiDB-lite"/>
    </source>
</evidence>
<keyword evidence="3" id="KW-1185">Reference proteome</keyword>
<dbReference type="AlphaFoldDB" id="A0A8X7TJ57"/>
<feature type="region of interest" description="Disordered" evidence="1">
    <location>
        <begin position="49"/>
        <end position="113"/>
    </location>
</feature>
<dbReference type="OrthoDB" id="3176171at2759"/>
<protein>
    <submittedName>
        <fullName evidence="2">Uncharacterized protein</fullName>
    </submittedName>
</protein>
<evidence type="ECO:0000313" key="2">
    <source>
        <dbReference type="EMBL" id="KAG2243659.1"/>
    </source>
</evidence>
<dbReference type="Proteomes" id="UP000886595">
    <property type="component" value="Unassembled WGS sequence"/>
</dbReference>
<evidence type="ECO:0000313" key="3">
    <source>
        <dbReference type="Proteomes" id="UP000886595"/>
    </source>
</evidence>
<dbReference type="EMBL" id="JAAMPC010000166">
    <property type="protein sequence ID" value="KAG2243659.1"/>
    <property type="molecule type" value="Genomic_DNA"/>
</dbReference>
<organism evidence="2 3">
    <name type="scientific">Brassica carinata</name>
    <name type="common">Ethiopian mustard</name>
    <name type="synonym">Abyssinian cabbage</name>
    <dbReference type="NCBI Taxonomy" id="52824"/>
    <lineage>
        <taxon>Eukaryota</taxon>
        <taxon>Viridiplantae</taxon>
        <taxon>Streptophyta</taxon>
        <taxon>Embryophyta</taxon>
        <taxon>Tracheophyta</taxon>
        <taxon>Spermatophyta</taxon>
        <taxon>Magnoliopsida</taxon>
        <taxon>eudicotyledons</taxon>
        <taxon>Gunneridae</taxon>
        <taxon>Pentapetalae</taxon>
        <taxon>rosids</taxon>
        <taxon>malvids</taxon>
        <taxon>Brassicales</taxon>
        <taxon>Brassicaceae</taxon>
        <taxon>Brassiceae</taxon>
        <taxon>Brassica</taxon>
    </lineage>
</organism>
<gene>
    <name evidence="2" type="ORF">Bca52824_094486</name>
</gene>
<proteinExistence type="predicted"/>
<feature type="compositionally biased region" description="Polar residues" evidence="1">
    <location>
        <begin position="49"/>
        <end position="59"/>
    </location>
</feature>
<sequence>MPNIFSNDRNGGKQDFEVQSITDNESDGVASDCSDSDLMWRLNVQVNVPRVSNKQSSANPKPKKIKPKTTKVSETRSLIPSLIPAPSKRPPNTVSLQPQRPTRDGRRRLSLGK</sequence>
<accession>A0A8X7TJ57</accession>
<comment type="caution">
    <text evidence="2">The sequence shown here is derived from an EMBL/GenBank/DDBJ whole genome shotgun (WGS) entry which is preliminary data.</text>
</comment>
<feature type="compositionally biased region" description="Polar residues" evidence="1">
    <location>
        <begin position="90"/>
        <end position="100"/>
    </location>
</feature>